<comment type="caution">
    <text evidence="2">The sequence shown here is derived from an EMBL/GenBank/DDBJ whole genome shotgun (WGS) entry which is preliminary data.</text>
</comment>
<sequence>MYISMHRGGAGPPPEVVYYGTFVVYILLGILATLLVIVLGCAIRDRLQDTSVDDSHDEEEGEPYDLTLTADGRLLNNGDGGRPSQYGTLYWGGVWYNSDGSAMSYEDWLRAVYDPVDWSSDSD</sequence>
<gene>
    <name evidence="2" type="ORF">N8I77_000054</name>
</gene>
<keyword evidence="1" id="KW-1133">Transmembrane helix</keyword>
<reference evidence="2" key="1">
    <citation type="submission" date="2023-06" db="EMBL/GenBank/DDBJ databases">
        <authorList>
            <person name="Noh H."/>
        </authorList>
    </citation>
    <scope>NUCLEOTIDE SEQUENCE</scope>
    <source>
        <strain evidence="2">DUCC20226</strain>
    </source>
</reference>
<keyword evidence="1" id="KW-0472">Membrane</keyword>
<dbReference type="EMBL" id="JAUJFL010000001">
    <property type="protein sequence ID" value="KAK2613125.1"/>
    <property type="molecule type" value="Genomic_DNA"/>
</dbReference>
<name>A0AAD9W6U0_PHOAM</name>
<evidence type="ECO:0000256" key="1">
    <source>
        <dbReference type="SAM" id="Phobius"/>
    </source>
</evidence>
<evidence type="ECO:0000313" key="2">
    <source>
        <dbReference type="EMBL" id="KAK2613125.1"/>
    </source>
</evidence>
<dbReference type="AlphaFoldDB" id="A0AAD9W6U0"/>
<protein>
    <submittedName>
        <fullName evidence="2">Uncharacterized protein</fullName>
    </submittedName>
</protein>
<dbReference type="Proteomes" id="UP001265746">
    <property type="component" value="Unassembled WGS sequence"/>
</dbReference>
<keyword evidence="1" id="KW-0812">Transmembrane</keyword>
<organism evidence="2 3">
    <name type="scientific">Phomopsis amygdali</name>
    <name type="common">Fusicoccum amygdali</name>
    <dbReference type="NCBI Taxonomy" id="1214568"/>
    <lineage>
        <taxon>Eukaryota</taxon>
        <taxon>Fungi</taxon>
        <taxon>Dikarya</taxon>
        <taxon>Ascomycota</taxon>
        <taxon>Pezizomycotina</taxon>
        <taxon>Sordariomycetes</taxon>
        <taxon>Sordariomycetidae</taxon>
        <taxon>Diaporthales</taxon>
        <taxon>Diaporthaceae</taxon>
        <taxon>Diaporthe</taxon>
    </lineage>
</organism>
<evidence type="ECO:0000313" key="3">
    <source>
        <dbReference type="Proteomes" id="UP001265746"/>
    </source>
</evidence>
<accession>A0AAD9W6U0</accession>
<keyword evidence="3" id="KW-1185">Reference proteome</keyword>
<proteinExistence type="predicted"/>
<feature type="transmembrane region" description="Helical" evidence="1">
    <location>
        <begin position="16"/>
        <end position="43"/>
    </location>
</feature>